<dbReference type="GO" id="GO:0009279">
    <property type="term" value="C:cell outer membrane"/>
    <property type="evidence" value="ECO:0007669"/>
    <property type="project" value="UniProtKB-SubCell"/>
</dbReference>
<dbReference type="AlphaFoldDB" id="A0A9X4PEU2"/>
<comment type="subcellular location">
    <subcellularLocation>
        <location evidence="1">Cell outer membrane</location>
    </subcellularLocation>
</comment>
<keyword evidence="3" id="KW-0998">Cell outer membrane</keyword>
<dbReference type="InterPro" id="IPR006664">
    <property type="entry name" value="OMP_bac"/>
</dbReference>
<evidence type="ECO:0000256" key="3">
    <source>
        <dbReference type="ARBA" id="ARBA00023237"/>
    </source>
</evidence>
<dbReference type="Pfam" id="PF00691">
    <property type="entry name" value="OmpA"/>
    <property type="match status" value="1"/>
</dbReference>
<keyword evidence="2 4" id="KW-0472">Membrane</keyword>
<dbReference type="RefSeq" id="WP_279573625.1">
    <property type="nucleotide sequence ID" value="NZ_LWID01000001.1"/>
</dbReference>
<feature type="domain" description="OmpA-like" evidence="5">
    <location>
        <begin position="123"/>
        <end position="257"/>
    </location>
</feature>
<dbReference type="CDD" id="cd07185">
    <property type="entry name" value="OmpA_C-like"/>
    <property type="match status" value="1"/>
</dbReference>
<accession>A0A9X4PEU2</accession>
<evidence type="ECO:0000313" key="7">
    <source>
        <dbReference type="Proteomes" id="UP001155500"/>
    </source>
</evidence>
<evidence type="ECO:0000256" key="1">
    <source>
        <dbReference type="ARBA" id="ARBA00004442"/>
    </source>
</evidence>
<proteinExistence type="predicted"/>
<dbReference type="Gene3D" id="3.30.1330.60">
    <property type="entry name" value="OmpA-like domain"/>
    <property type="match status" value="1"/>
</dbReference>
<dbReference type="Proteomes" id="UP001155500">
    <property type="component" value="Unassembled WGS sequence"/>
</dbReference>
<dbReference type="InterPro" id="IPR036737">
    <property type="entry name" value="OmpA-like_sf"/>
</dbReference>
<name>A0A9X4PEU2_9PAST</name>
<dbReference type="PROSITE" id="PS51123">
    <property type="entry name" value="OMPA_2"/>
    <property type="match status" value="1"/>
</dbReference>
<dbReference type="InterPro" id="IPR006665">
    <property type="entry name" value="OmpA-like"/>
</dbReference>
<evidence type="ECO:0000313" key="6">
    <source>
        <dbReference type="EMBL" id="MDG6896281.1"/>
    </source>
</evidence>
<evidence type="ECO:0000256" key="2">
    <source>
        <dbReference type="ARBA" id="ARBA00023136"/>
    </source>
</evidence>
<dbReference type="PANTHER" id="PTHR30329">
    <property type="entry name" value="STATOR ELEMENT OF FLAGELLAR MOTOR COMPLEX"/>
    <property type="match status" value="1"/>
</dbReference>
<reference evidence="6" key="1">
    <citation type="submission" date="2016-03" db="EMBL/GenBank/DDBJ databases">
        <title>Co-evolution between Pasteurellaceae and their hosts.</title>
        <authorList>
            <person name="Hansen M.J."/>
            <person name="Bojesen A.M."/>
            <person name="Planet P."/>
        </authorList>
    </citation>
    <scope>NUCLEOTIDE SEQUENCE</scope>
    <source>
        <strain evidence="6">146/S8/89</strain>
    </source>
</reference>
<sequence length="259" mass="29502">MLDLAHWTFRETRSTGITEYLTQQALLAEQAALAQRSARLFTPAMPGYPRLELPQRQQLRQLAVQKGANCAMQALACADVAILGLEYETAEDYGNYSQHGVYFQQQADQYLKQVEQGIAQCAAPPQQMQLNADALFRFNQWQFNQILTQGKQDLQQFAQQVAKSGQKVQRIEITGFTDRLGTAAYNQRLSQRRAETVARYLKQAWQKQGLDTKSMQFVAQGKGSQTPLVQCQQKNRQALKACLQPNRRVEIRLQYQTNP</sequence>
<organism evidence="6 7">
    <name type="scientific">Volucribacter amazonae</name>
    <dbReference type="NCBI Taxonomy" id="256731"/>
    <lineage>
        <taxon>Bacteria</taxon>
        <taxon>Pseudomonadati</taxon>
        <taxon>Pseudomonadota</taxon>
        <taxon>Gammaproteobacteria</taxon>
        <taxon>Pasteurellales</taxon>
        <taxon>Pasteurellaceae</taxon>
        <taxon>Volucribacter</taxon>
    </lineage>
</organism>
<keyword evidence="7" id="KW-1185">Reference proteome</keyword>
<dbReference type="SUPFAM" id="SSF103088">
    <property type="entry name" value="OmpA-like"/>
    <property type="match status" value="1"/>
</dbReference>
<dbReference type="PRINTS" id="PR01021">
    <property type="entry name" value="OMPADOMAIN"/>
</dbReference>
<evidence type="ECO:0000256" key="4">
    <source>
        <dbReference type="PROSITE-ProRule" id="PRU00473"/>
    </source>
</evidence>
<gene>
    <name evidence="6" type="ORF">A6A20_11800</name>
</gene>
<dbReference type="PANTHER" id="PTHR30329:SF21">
    <property type="entry name" value="LIPOPROTEIN YIAD-RELATED"/>
    <property type="match status" value="1"/>
</dbReference>
<evidence type="ECO:0000259" key="5">
    <source>
        <dbReference type="PROSITE" id="PS51123"/>
    </source>
</evidence>
<dbReference type="EMBL" id="LWID01000001">
    <property type="protein sequence ID" value="MDG6896281.1"/>
    <property type="molecule type" value="Genomic_DNA"/>
</dbReference>
<dbReference type="InterPro" id="IPR050330">
    <property type="entry name" value="Bact_OuterMem_StrucFunc"/>
</dbReference>
<comment type="caution">
    <text evidence="6">The sequence shown here is derived from an EMBL/GenBank/DDBJ whole genome shotgun (WGS) entry which is preliminary data.</text>
</comment>
<protein>
    <recommendedName>
        <fullName evidence="5">OmpA-like domain-containing protein</fullName>
    </recommendedName>
</protein>